<dbReference type="AlphaFoldDB" id="A0A183UPN6"/>
<reference evidence="2 3" key="2">
    <citation type="submission" date="2018-11" db="EMBL/GenBank/DDBJ databases">
        <authorList>
            <consortium name="Pathogen Informatics"/>
        </authorList>
    </citation>
    <scope>NUCLEOTIDE SEQUENCE [LARGE SCALE GENOMIC DNA]</scope>
</reference>
<gene>
    <name evidence="2" type="ORF">TCNE_LOCUS10456</name>
</gene>
<protein>
    <submittedName>
        <fullName evidence="4">DCD domain-containing protein</fullName>
    </submittedName>
</protein>
<evidence type="ECO:0000313" key="3">
    <source>
        <dbReference type="Proteomes" id="UP000050794"/>
    </source>
</evidence>
<evidence type="ECO:0000313" key="4">
    <source>
        <dbReference type="WBParaSite" id="TCNE_0001045601-mRNA-1"/>
    </source>
</evidence>
<name>A0A183UPN6_TOXCA</name>
<accession>A0A183UPN6</accession>
<dbReference type="Proteomes" id="UP000050794">
    <property type="component" value="Unassembled WGS sequence"/>
</dbReference>
<dbReference type="EMBL" id="UYWY01020503">
    <property type="protein sequence ID" value="VDM41777.1"/>
    <property type="molecule type" value="Genomic_DNA"/>
</dbReference>
<evidence type="ECO:0000313" key="2">
    <source>
        <dbReference type="EMBL" id="VDM41777.1"/>
    </source>
</evidence>
<proteinExistence type="predicted"/>
<feature type="region of interest" description="Disordered" evidence="1">
    <location>
        <begin position="128"/>
        <end position="166"/>
    </location>
</feature>
<evidence type="ECO:0000256" key="1">
    <source>
        <dbReference type="SAM" id="MobiDB-lite"/>
    </source>
</evidence>
<sequence>MNALIINARAATPTVAERMLLQREDVSATLWDGDSLLIYSCSEKGIDSLDNFSSGNIPAIRHQTFKAGPLRSPERERISLPLSILSTEMKHFEARNTFPNEMQKSEVDFLRDESERLLWEAEREIAVAAQNSSSGSRKSCRDRRHDNNFHHHRTWSRRSAGVPVQK</sequence>
<keyword evidence="3" id="KW-1185">Reference proteome</keyword>
<reference evidence="4" key="1">
    <citation type="submission" date="2016-06" db="UniProtKB">
        <authorList>
            <consortium name="WormBaseParasite"/>
        </authorList>
    </citation>
    <scope>IDENTIFICATION</scope>
</reference>
<organism evidence="3 4">
    <name type="scientific">Toxocara canis</name>
    <name type="common">Canine roundworm</name>
    <dbReference type="NCBI Taxonomy" id="6265"/>
    <lineage>
        <taxon>Eukaryota</taxon>
        <taxon>Metazoa</taxon>
        <taxon>Ecdysozoa</taxon>
        <taxon>Nematoda</taxon>
        <taxon>Chromadorea</taxon>
        <taxon>Rhabditida</taxon>
        <taxon>Spirurina</taxon>
        <taxon>Ascaridomorpha</taxon>
        <taxon>Ascaridoidea</taxon>
        <taxon>Toxocaridae</taxon>
        <taxon>Toxocara</taxon>
    </lineage>
</organism>
<dbReference type="WBParaSite" id="TCNE_0001045601-mRNA-1">
    <property type="protein sequence ID" value="TCNE_0001045601-mRNA-1"/>
    <property type="gene ID" value="TCNE_0001045601"/>
</dbReference>